<dbReference type="SUPFAM" id="SSF56112">
    <property type="entry name" value="Protein kinase-like (PK-like)"/>
    <property type="match status" value="1"/>
</dbReference>
<keyword evidence="3" id="KW-0547">Nucleotide-binding</keyword>
<dbReference type="Pfam" id="PF00069">
    <property type="entry name" value="Pkinase"/>
    <property type="match status" value="1"/>
</dbReference>
<dbReference type="PANTHER" id="PTHR45646">
    <property type="entry name" value="SERINE/THREONINE-PROTEIN KINASE DOA-RELATED"/>
    <property type="match status" value="1"/>
</dbReference>
<dbReference type="InterPro" id="IPR000719">
    <property type="entry name" value="Prot_kinase_dom"/>
</dbReference>
<accession>A0A2H3AJB5</accession>
<proteinExistence type="predicted"/>
<dbReference type="PROSITE" id="PS50011">
    <property type="entry name" value="PROTEIN_KINASE_DOM"/>
    <property type="match status" value="1"/>
</dbReference>
<evidence type="ECO:0000259" key="6">
    <source>
        <dbReference type="PROSITE" id="PS50011"/>
    </source>
</evidence>
<dbReference type="AlphaFoldDB" id="A0A2H3AJB5"/>
<dbReference type="SMART" id="SM00220">
    <property type="entry name" value="S_TKc"/>
    <property type="match status" value="1"/>
</dbReference>
<feature type="domain" description="Protein kinase" evidence="6">
    <location>
        <begin position="1"/>
        <end position="297"/>
    </location>
</feature>
<keyword evidence="8" id="KW-1185">Reference proteome</keyword>
<evidence type="ECO:0000256" key="5">
    <source>
        <dbReference type="ARBA" id="ARBA00022840"/>
    </source>
</evidence>
<feature type="non-terminal residue" evidence="7">
    <location>
        <position position="1"/>
    </location>
</feature>
<dbReference type="PANTHER" id="PTHR45646:SF11">
    <property type="entry name" value="SERINE_THREONINE-PROTEIN KINASE DOA"/>
    <property type="match status" value="1"/>
</dbReference>
<dbReference type="Gene3D" id="1.10.510.10">
    <property type="entry name" value="Transferase(Phosphotransferase) domain 1"/>
    <property type="match status" value="1"/>
</dbReference>
<evidence type="ECO:0000256" key="1">
    <source>
        <dbReference type="ARBA" id="ARBA00022527"/>
    </source>
</evidence>
<dbReference type="GO" id="GO:0005634">
    <property type="term" value="C:nucleus"/>
    <property type="evidence" value="ECO:0007669"/>
    <property type="project" value="TreeGrafter"/>
</dbReference>
<evidence type="ECO:0000256" key="2">
    <source>
        <dbReference type="ARBA" id="ARBA00022679"/>
    </source>
</evidence>
<dbReference type="InterPro" id="IPR051175">
    <property type="entry name" value="CLK_kinases"/>
</dbReference>
<evidence type="ECO:0000256" key="3">
    <source>
        <dbReference type="ARBA" id="ARBA00022741"/>
    </source>
</evidence>
<evidence type="ECO:0000256" key="4">
    <source>
        <dbReference type="ARBA" id="ARBA00022777"/>
    </source>
</evidence>
<dbReference type="EMBL" id="KZ293516">
    <property type="protein sequence ID" value="PBK58995.1"/>
    <property type="molecule type" value="Genomic_DNA"/>
</dbReference>
<evidence type="ECO:0000313" key="8">
    <source>
        <dbReference type="Proteomes" id="UP000218334"/>
    </source>
</evidence>
<dbReference type="InterPro" id="IPR011009">
    <property type="entry name" value="Kinase-like_dom_sf"/>
</dbReference>
<organism evidence="7 8">
    <name type="scientific">Armillaria solidipes</name>
    <dbReference type="NCBI Taxonomy" id="1076256"/>
    <lineage>
        <taxon>Eukaryota</taxon>
        <taxon>Fungi</taxon>
        <taxon>Dikarya</taxon>
        <taxon>Basidiomycota</taxon>
        <taxon>Agaricomycotina</taxon>
        <taxon>Agaricomycetes</taxon>
        <taxon>Agaricomycetidae</taxon>
        <taxon>Agaricales</taxon>
        <taxon>Marasmiineae</taxon>
        <taxon>Physalacriaceae</taxon>
        <taxon>Armillaria</taxon>
    </lineage>
</organism>
<keyword evidence="4 7" id="KW-0418">Kinase</keyword>
<dbReference type="GO" id="GO:0005524">
    <property type="term" value="F:ATP binding"/>
    <property type="evidence" value="ECO:0007669"/>
    <property type="project" value="UniProtKB-KW"/>
</dbReference>
<dbReference type="STRING" id="1076256.A0A2H3AJB5"/>
<evidence type="ECO:0000313" key="7">
    <source>
        <dbReference type="EMBL" id="PBK58995.1"/>
    </source>
</evidence>
<reference evidence="8" key="1">
    <citation type="journal article" date="2017" name="Nat. Ecol. Evol.">
        <title>Genome expansion and lineage-specific genetic innovations in the forest pathogenic fungi Armillaria.</title>
        <authorList>
            <person name="Sipos G."/>
            <person name="Prasanna A.N."/>
            <person name="Walter M.C."/>
            <person name="O'Connor E."/>
            <person name="Balint B."/>
            <person name="Krizsan K."/>
            <person name="Kiss B."/>
            <person name="Hess J."/>
            <person name="Varga T."/>
            <person name="Slot J."/>
            <person name="Riley R."/>
            <person name="Boka B."/>
            <person name="Rigling D."/>
            <person name="Barry K."/>
            <person name="Lee J."/>
            <person name="Mihaltcheva S."/>
            <person name="LaButti K."/>
            <person name="Lipzen A."/>
            <person name="Waldron R."/>
            <person name="Moloney N.M."/>
            <person name="Sperisen C."/>
            <person name="Kredics L."/>
            <person name="Vagvoelgyi C."/>
            <person name="Patrignani A."/>
            <person name="Fitzpatrick D."/>
            <person name="Nagy I."/>
            <person name="Doyle S."/>
            <person name="Anderson J.B."/>
            <person name="Grigoriev I.V."/>
            <person name="Gueldener U."/>
            <person name="Muensterkoetter M."/>
            <person name="Nagy L.G."/>
        </authorList>
    </citation>
    <scope>NUCLEOTIDE SEQUENCE [LARGE SCALE GENOMIC DNA]</scope>
    <source>
        <strain evidence="8">28-4</strain>
    </source>
</reference>
<sequence>TDANRSSPGRALIRTLYDNFLLKGPHGVHVCLVYYPQREAPPGSGGRSFSTFPILMVYYKALLTGLRYLHHDCHVIHTADLKLSNTLFTMEGPKTLLLLNYETYALENPSARKILPDCEIYASDSDFGGWVKREAPLPVVSDFGNAVRSDQGVCGHFIQPDPFRAPEISFGMIWSYSVDIWNLRGVLMFECLCMKSHISGLDSKGNFNIFVQMAQIIHLLGPPPVELINRIHPECSSMYFDENGELLMVDKCTFEVVFSTIPDSQQKEFFIAFLKRMLRWLPEERASIDELLADPWMSFVQASRNR</sequence>
<name>A0A2H3AJB5_9AGAR</name>
<dbReference type="GO" id="GO:0004674">
    <property type="term" value="F:protein serine/threonine kinase activity"/>
    <property type="evidence" value="ECO:0007669"/>
    <property type="project" value="UniProtKB-KW"/>
</dbReference>
<dbReference type="GO" id="GO:0043484">
    <property type="term" value="P:regulation of RNA splicing"/>
    <property type="evidence" value="ECO:0007669"/>
    <property type="project" value="TreeGrafter"/>
</dbReference>
<gene>
    <name evidence="7" type="ORF">ARMSODRAFT_899857</name>
</gene>
<dbReference type="Proteomes" id="UP000218334">
    <property type="component" value="Unassembled WGS sequence"/>
</dbReference>
<keyword evidence="2" id="KW-0808">Transferase</keyword>
<dbReference type="Gene3D" id="3.30.200.20">
    <property type="entry name" value="Phosphorylase Kinase, domain 1"/>
    <property type="match status" value="1"/>
</dbReference>
<keyword evidence="5" id="KW-0067">ATP-binding</keyword>
<keyword evidence="1" id="KW-0723">Serine/threonine-protein kinase</keyword>
<protein>
    <submittedName>
        <fullName evidence="7">Kinase-like protein</fullName>
    </submittedName>
</protein>